<reference evidence="2" key="1">
    <citation type="journal article" date="2019" name="Int. J. Syst. Evol. Microbiol.">
        <title>The Global Catalogue of Microorganisms (GCM) 10K type strain sequencing project: providing services to taxonomists for standard genome sequencing and annotation.</title>
        <authorList>
            <consortium name="The Broad Institute Genomics Platform"/>
            <consortium name="The Broad Institute Genome Sequencing Center for Infectious Disease"/>
            <person name="Wu L."/>
            <person name="Ma J."/>
        </authorList>
    </citation>
    <scope>NUCLEOTIDE SEQUENCE [LARGE SCALE GENOMIC DNA]</scope>
    <source>
        <strain evidence="2">KACC 12649</strain>
    </source>
</reference>
<sequence>MSTSCGGSGGGVSPWPTEQDINASAQATLQSVAGDWEGVSTVPNALRLDFRLVEGANGQVSGTGTMKEGSAAAAVPFIVSGTFQRPLLTLAFNGMVFESRQVKGAAQGSYTTVGGIGATLTLTAPGYSRDVAILLQEK</sequence>
<name>A0ABW0L3W7_9BURK</name>
<evidence type="ECO:0000313" key="1">
    <source>
        <dbReference type="EMBL" id="MFC5460498.1"/>
    </source>
</evidence>
<dbReference type="RefSeq" id="WP_379783423.1">
    <property type="nucleotide sequence ID" value="NZ_JBHSMU010000011.1"/>
</dbReference>
<accession>A0ABW0L3W7</accession>
<evidence type="ECO:0008006" key="3">
    <source>
        <dbReference type="Google" id="ProtNLM"/>
    </source>
</evidence>
<evidence type="ECO:0000313" key="2">
    <source>
        <dbReference type="Proteomes" id="UP001596050"/>
    </source>
</evidence>
<proteinExistence type="predicted"/>
<protein>
    <recommendedName>
        <fullName evidence="3">DUF1579 domain-containing protein</fullName>
    </recommendedName>
</protein>
<gene>
    <name evidence="1" type="ORF">ACFPN5_11840</name>
</gene>
<dbReference type="Proteomes" id="UP001596050">
    <property type="component" value="Unassembled WGS sequence"/>
</dbReference>
<dbReference type="EMBL" id="JBHSMU010000011">
    <property type="protein sequence ID" value="MFC5460498.1"/>
    <property type="molecule type" value="Genomic_DNA"/>
</dbReference>
<organism evidence="1 2">
    <name type="scientific">Massilia niabensis</name>
    <dbReference type="NCBI Taxonomy" id="544910"/>
    <lineage>
        <taxon>Bacteria</taxon>
        <taxon>Pseudomonadati</taxon>
        <taxon>Pseudomonadota</taxon>
        <taxon>Betaproteobacteria</taxon>
        <taxon>Burkholderiales</taxon>
        <taxon>Oxalobacteraceae</taxon>
        <taxon>Telluria group</taxon>
        <taxon>Massilia</taxon>
    </lineage>
</organism>
<keyword evidence="2" id="KW-1185">Reference proteome</keyword>
<comment type="caution">
    <text evidence="1">The sequence shown here is derived from an EMBL/GenBank/DDBJ whole genome shotgun (WGS) entry which is preliminary data.</text>
</comment>